<dbReference type="SMART" id="SM00852">
    <property type="entry name" value="MoCF_biosynth"/>
    <property type="match status" value="2"/>
</dbReference>
<evidence type="ECO:0000256" key="11">
    <source>
        <dbReference type="ARBA" id="ARBA00023150"/>
    </source>
</evidence>
<dbReference type="FunFam" id="2.170.190.11:FF:000001">
    <property type="entry name" value="Molybdopterin molybdenumtransferase"/>
    <property type="match status" value="1"/>
</dbReference>
<comment type="caution">
    <text evidence="16">The sequence shown here is derived from an EMBL/GenBank/DDBJ whole genome shotgun (WGS) entry which is preliminary data.</text>
</comment>
<name>A0A8J4PQF1_9MYCE</name>
<gene>
    <name evidence="16" type="ORF">CYY_007461</name>
</gene>
<comment type="function">
    <text evidence="13">Catalyzes two steps in the biosynthesis of the molybdenum cofactor. In the first step, molybdopterin is adenylated. Subsequently, molybdate is inserted into adenylated molybdopterin and AMP is released.</text>
</comment>
<dbReference type="NCBIfam" id="NF045515">
    <property type="entry name" value="Glp_gephyrin"/>
    <property type="match status" value="1"/>
</dbReference>
<evidence type="ECO:0000256" key="13">
    <source>
        <dbReference type="RuleBase" id="RU365090"/>
    </source>
</evidence>
<dbReference type="GO" id="GO:0061599">
    <property type="term" value="F:molybdopterin molybdotransferase activity"/>
    <property type="evidence" value="ECO:0007669"/>
    <property type="project" value="UniProtKB-UniRule"/>
</dbReference>
<dbReference type="Pfam" id="PF03453">
    <property type="entry name" value="MoeA_N"/>
    <property type="match status" value="1"/>
</dbReference>
<keyword evidence="7 13" id="KW-0479">Metal-binding</keyword>
<dbReference type="InterPro" id="IPR005110">
    <property type="entry name" value="MoeA_linker/N"/>
</dbReference>
<dbReference type="SUPFAM" id="SSF53218">
    <property type="entry name" value="Molybdenum cofactor biosynthesis proteins"/>
    <property type="match status" value="2"/>
</dbReference>
<dbReference type="SUPFAM" id="SSF63867">
    <property type="entry name" value="MoeA C-terminal domain-like"/>
    <property type="match status" value="1"/>
</dbReference>
<evidence type="ECO:0000256" key="3">
    <source>
        <dbReference type="ARBA" id="ARBA00007589"/>
    </source>
</evidence>
<dbReference type="CDD" id="cd00886">
    <property type="entry name" value="MogA_MoaB"/>
    <property type="match status" value="1"/>
</dbReference>
<dbReference type="EMBL" id="AJWJ01000399">
    <property type="protein sequence ID" value="KAF2071227.1"/>
    <property type="molecule type" value="Genomic_DNA"/>
</dbReference>
<comment type="similarity">
    <text evidence="3">In the N-terminal section; belongs to the MoaB/Mog family.</text>
</comment>
<evidence type="ECO:0000256" key="5">
    <source>
        <dbReference type="ARBA" id="ARBA00022505"/>
    </source>
</evidence>
<dbReference type="Gene3D" id="3.40.980.10">
    <property type="entry name" value="MoaB/Mog-like domain"/>
    <property type="match status" value="2"/>
</dbReference>
<dbReference type="Gene3D" id="2.40.340.10">
    <property type="entry name" value="MoeA, C-terminal, domain IV"/>
    <property type="match status" value="1"/>
</dbReference>
<dbReference type="FunFam" id="2.40.340.10:FF:000007">
    <property type="entry name" value="Molybdopterin molybdenumtransferase"/>
    <property type="match status" value="1"/>
</dbReference>
<dbReference type="InterPro" id="IPR008284">
    <property type="entry name" value="MoCF_biosynth_CS"/>
</dbReference>
<feature type="compositionally biased region" description="Basic residues" evidence="14">
    <location>
        <begin position="200"/>
        <end position="210"/>
    </location>
</feature>
<dbReference type="InterPro" id="IPR005111">
    <property type="entry name" value="MoeA_C_domain_IV"/>
</dbReference>
<dbReference type="AlphaFoldDB" id="A0A8J4PQF1"/>
<comment type="cofactor">
    <cofactor evidence="1 13">
        <name>Mg(2+)</name>
        <dbReference type="ChEBI" id="CHEBI:18420"/>
    </cofactor>
</comment>
<feature type="domain" description="MoaB/Mog" evidence="15">
    <location>
        <begin position="7"/>
        <end position="161"/>
    </location>
</feature>
<evidence type="ECO:0000256" key="7">
    <source>
        <dbReference type="ARBA" id="ARBA00022723"/>
    </source>
</evidence>
<dbReference type="OrthoDB" id="4349954at2759"/>
<dbReference type="UniPathway" id="UPA00344"/>
<keyword evidence="6 13" id="KW-0808">Transferase</keyword>
<reference evidence="16" key="1">
    <citation type="submission" date="2020-01" db="EMBL/GenBank/DDBJ databases">
        <title>Development of genomics and gene disruption for Polysphondylium violaceum indicates a role for the polyketide synthase stlB in stalk morphogenesis.</title>
        <authorList>
            <person name="Narita B."/>
            <person name="Kawabe Y."/>
            <person name="Kin K."/>
            <person name="Saito T."/>
            <person name="Gibbs R."/>
            <person name="Kuspa A."/>
            <person name="Muzny D."/>
            <person name="Queller D."/>
            <person name="Richards S."/>
            <person name="Strassman J."/>
            <person name="Sucgang R."/>
            <person name="Worley K."/>
            <person name="Schaap P."/>
        </authorList>
    </citation>
    <scope>NUCLEOTIDE SEQUENCE</scope>
    <source>
        <strain evidence="16">QSvi11</strain>
    </source>
</reference>
<dbReference type="Pfam" id="PF03454">
    <property type="entry name" value="MoeA_C"/>
    <property type="match status" value="1"/>
</dbReference>
<dbReference type="FunFam" id="3.40.980.10:FF:000009">
    <property type="entry name" value="Molybdopterin molybdenumtransferase"/>
    <property type="match status" value="1"/>
</dbReference>
<feature type="domain" description="MoaB/Mog" evidence="15">
    <location>
        <begin position="417"/>
        <end position="575"/>
    </location>
</feature>
<dbReference type="InterPro" id="IPR038987">
    <property type="entry name" value="MoeA-like"/>
</dbReference>
<dbReference type="GO" id="GO:0005524">
    <property type="term" value="F:ATP binding"/>
    <property type="evidence" value="ECO:0007669"/>
    <property type="project" value="UniProtKB-UniRule"/>
</dbReference>
<comment type="pathway">
    <text evidence="2 13">Cofactor biosynthesis; molybdopterin biosynthesis.</text>
</comment>
<dbReference type="InterPro" id="IPR001453">
    <property type="entry name" value="MoaB/Mog_dom"/>
</dbReference>
<dbReference type="PROSITE" id="PS01078">
    <property type="entry name" value="MOCF_BIOSYNTHESIS_1"/>
    <property type="match status" value="1"/>
</dbReference>
<evidence type="ECO:0000313" key="16">
    <source>
        <dbReference type="EMBL" id="KAF2071227.1"/>
    </source>
</evidence>
<evidence type="ECO:0000256" key="6">
    <source>
        <dbReference type="ARBA" id="ARBA00022679"/>
    </source>
</evidence>
<keyword evidence="8" id="KW-0547">Nucleotide-binding</keyword>
<comment type="similarity">
    <text evidence="4">In the C-terminal section; belongs to the MoeA family.</text>
</comment>
<dbReference type="GO" id="GO:0061598">
    <property type="term" value="F:molybdopterin adenylyltransferase activity"/>
    <property type="evidence" value="ECO:0007669"/>
    <property type="project" value="UniProtKB-UniRule"/>
</dbReference>
<evidence type="ECO:0000256" key="12">
    <source>
        <dbReference type="ARBA" id="ARBA00023268"/>
    </source>
</evidence>
<evidence type="ECO:0000256" key="2">
    <source>
        <dbReference type="ARBA" id="ARBA00005046"/>
    </source>
</evidence>
<dbReference type="Proteomes" id="UP000695562">
    <property type="component" value="Unassembled WGS sequence"/>
</dbReference>
<dbReference type="Pfam" id="PF00994">
    <property type="entry name" value="MoCF_biosynth"/>
    <property type="match status" value="2"/>
</dbReference>
<comment type="catalytic activity">
    <reaction evidence="13">
        <text>molybdopterin + ATP + H(+) = adenylyl-molybdopterin + diphosphate</text>
        <dbReference type="Rhea" id="RHEA:31331"/>
        <dbReference type="ChEBI" id="CHEBI:15378"/>
        <dbReference type="ChEBI" id="CHEBI:30616"/>
        <dbReference type="ChEBI" id="CHEBI:33019"/>
        <dbReference type="ChEBI" id="CHEBI:58698"/>
        <dbReference type="ChEBI" id="CHEBI:62727"/>
    </reaction>
</comment>
<dbReference type="GO" id="GO:0005829">
    <property type="term" value="C:cytosol"/>
    <property type="evidence" value="ECO:0007669"/>
    <property type="project" value="TreeGrafter"/>
</dbReference>
<dbReference type="SUPFAM" id="SSF63882">
    <property type="entry name" value="MoeA N-terminal region -like"/>
    <property type="match status" value="1"/>
</dbReference>
<keyword evidence="17" id="KW-1185">Reference proteome</keyword>
<feature type="region of interest" description="Disordered" evidence="14">
    <location>
        <begin position="169"/>
        <end position="226"/>
    </location>
</feature>
<dbReference type="InterPro" id="IPR036135">
    <property type="entry name" value="MoeA_linker/N_sf"/>
</dbReference>
<dbReference type="PANTHER" id="PTHR10192:SF5">
    <property type="entry name" value="GEPHYRIN"/>
    <property type="match status" value="1"/>
</dbReference>
<dbReference type="NCBIfam" id="TIGR00177">
    <property type="entry name" value="molyb_syn"/>
    <property type="match status" value="1"/>
</dbReference>
<sequence length="666" mass="72092">MSSYQIGVLTVSDTCARGEATDQSGPEIISMIKSHYKALMGKSGENITINTTYKVVPDEVEHIQSLVVQWVHQGYKLILTTGGTGFTPRDVTPEAIKPLIEKRCKGIEIAMLKTSLDVTPHAMLSRPVAGIKSNTLIVTLPGSVKAVRENLAAILPAVPHAIGLINSAPKASTTSEHRSKDYSSNSNSTVTSISSDGCRGHHGHSHSHNHSHQEEKPHSCGDGVHRKRVSPYPMINVDDAIDIILKQCDLLDIGTEMKPITEALGRLLAEDIHSVEPFPPFRASIKDGYAVRSKDGVGKYKILGDSLAGSSSYDPQLLAAQDPKEKYCVVITTGAKIPDEFDAVVMVENTELIADEKDHVSILSSVAVGEDIRPVGSDIPAQSLVLKKGAKIGCAEVGLLATLGLVQVSVHKLPSVSIISTGDELVDYQTKQIPSGMIRDSNSPTLASIIQELNSHFGECASRENIHLHGIVKDKVEDLERVFKDAAARSDIIITSGGVSMGQLDLVKPLLEKMGKLQFGRVNMKPGKPLTFSTITTASDSTANKNKTTLVFSLPGNPVSTVVTFYLFVVPALRKLSGFSNYNLPMVEVKLNDRLRLDPERPEYHRVTIEWDFNQHCFISTSTGSQASCRLLSLKNANALLLLPKSEGYQEKGSMVKAIVIGPLHN</sequence>
<keyword evidence="5 13" id="KW-0500">Molybdenum</keyword>
<proteinExistence type="inferred from homology"/>
<dbReference type="InterPro" id="IPR036688">
    <property type="entry name" value="MoeA_C_domain_IV_sf"/>
</dbReference>
<keyword evidence="12" id="KW-0511">Multifunctional enzyme</keyword>
<dbReference type="InterPro" id="IPR036425">
    <property type="entry name" value="MoaB/Mog-like_dom_sf"/>
</dbReference>
<evidence type="ECO:0000256" key="4">
    <source>
        <dbReference type="ARBA" id="ARBA00008339"/>
    </source>
</evidence>
<dbReference type="GO" id="GO:0046872">
    <property type="term" value="F:metal ion binding"/>
    <property type="evidence" value="ECO:0007669"/>
    <property type="project" value="UniProtKB-UniRule"/>
</dbReference>
<evidence type="ECO:0000313" key="17">
    <source>
        <dbReference type="Proteomes" id="UP000695562"/>
    </source>
</evidence>
<dbReference type="PANTHER" id="PTHR10192">
    <property type="entry name" value="MOLYBDOPTERIN BIOSYNTHESIS PROTEIN"/>
    <property type="match status" value="1"/>
</dbReference>
<keyword evidence="11 13" id="KW-0501">Molybdenum cofactor biosynthesis</keyword>
<keyword evidence="10 13" id="KW-0460">Magnesium</keyword>
<feature type="compositionally biased region" description="Low complexity" evidence="14">
    <location>
        <begin position="183"/>
        <end position="197"/>
    </location>
</feature>
<dbReference type="Gene3D" id="2.170.190.11">
    <property type="entry name" value="Molybdopterin biosynthesis moea protein, domain 3"/>
    <property type="match status" value="1"/>
</dbReference>
<dbReference type="Gene3D" id="3.90.105.10">
    <property type="entry name" value="Molybdopterin biosynthesis moea protein, domain 2"/>
    <property type="match status" value="1"/>
</dbReference>
<evidence type="ECO:0000256" key="14">
    <source>
        <dbReference type="SAM" id="MobiDB-lite"/>
    </source>
</evidence>
<protein>
    <recommendedName>
        <fullName evidence="15">MoaB/Mog domain-containing protein</fullName>
    </recommendedName>
</protein>
<evidence type="ECO:0000256" key="10">
    <source>
        <dbReference type="ARBA" id="ARBA00022842"/>
    </source>
</evidence>
<evidence type="ECO:0000256" key="8">
    <source>
        <dbReference type="ARBA" id="ARBA00022741"/>
    </source>
</evidence>
<comment type="similarity">
    <text evidence="13">Belongs to the MoeA family.</text>
</comment>
<evidence type="ECO:0000256" key="9">
    <source>
        <dbReference type="ARBA" id="ARBA00022840"/>
    </source>
</evidence>
<keyword evidence="9" id="KW-0067">ATP-binding</keyword>
<evidence type="ECO:0000259" key="15">
    <source>
        <dbReference type="SMART" id="SM00852"/>
    </source>
</evidence>
<accession>A0A8J4PQF1</accession>
<dbReference type="CDD" id="cd00887">
    <property type="entry name" value="MoeA"/>
    <property type="match status" value="1"/>
</dbReference>
<comment type="catalytic activity">
    <reaction evidence="13">
        <text>adenylyl-molybdopterin + molybdate = Mo-molybdopterin + AMP + H(+)</text>
        <dbReference type="Rhea" id="RHEA:35047"/>
        <dbReference type="ChEBI" id="CHEBI:15378"/>
        <dbReference type="ChEBI" id="CHEBI:36264"/>
        <dbReference type="ChEBI" id="CHEBI:62727"/>
        <dbReference type="ChEBI" id="CHEBI:71302"/>
        <dbReference type="ChEBI" id="CHEBI:456215"/>
    </reaction>
</comment>
<dbReference type="GO" id="GO:0006777">
    <property type="term" value="P:Mo-molybdopterin cofactor biosynthetic process"/>
    <property type="evidence" value="ECO:0007669"/>
    <property type="project" value="UniProtKB-UniRule"/>
</dbReference>
<evidence type="ECO:0000256" key="1">
    <source>
        <dbReference type="ARBA" id="ARBA00001946"/>
    </source>
</evidence>
<organism evidence="16 17">
    <name type="scientific">Polysphondylium violaceum</name>
    <dbReference type="NCBI Taxonomy" id="133409"/>
    <lineage>
        <taxon>Eukaryota</taxon>
        <taxon>Amoebozoa</taxon>
        <taxon>Evosea</taxon>
        <taxon>Eumycetozoa</taxon>
        <taxon>Dictyostelia</taxon>
        <taxon>Dictyosteliales</taxon>
        <taxon>Dictyosteliaceae</taxon>
        <taxon>Polysphondylium</taxon>
    </lineage>
</organism>